<dbReference type="SUPFAM" id="SSF141868">
    <property type="entry name" value="EAL domain-like"/>
    <property type="match status" value="1"/>
</dbReference>
<feature type="domain" description="EAL" evidence="3">
    <location>
        <begin position="419"/>
        <end position="674"/>
    </location>
</feature>
<feature type="domain" description="PAC" evidence="2">
    <location>
        <begin position="203"/>
        <end position="255"/>
    </location>
</feature>
<dbReference type="PROSITE" id="PS50887">
    <property type="entry name" value="GGDEF"/>
    <property type="match status" value="1"/>
</dbReference>
<dbReference type="InterPro" id="IPR043128">
    <property type="entry name" value="Rev_trsase/Diguanyl_cyclase"/>
</dbReference>
<dbReference type="SMART" id="SM00091">
    <property type="entry name" value="PAS"/>
    <property type="match status" value="2"/>
</dbReference>
<accession>A0A0A3HU07</accession>
<keyword evidence="6" id="KW-1185">Reference proteome</keyword>
<name>A0A0A3HU07_9BACL</name>
<evidence type="ECO:0000259" key="1">
    <source>
        <dbReference type="PROSITE" id="PS50112"/>
    </source>
</evidence>
<dbReference type="SMART" id="SM00267">
    <property type="entry name" value="GGDEF"/>
    <property type="match status" value="1"/>
</dbReference>
<dbReference type="eggNOG" id="COG5001">
    <property type="taxonomic scope" value="Bacteria"/>
</dbReference>
<dbReference type="InterPro" id="IPR052155">
    <property type="entry name" value="Biofilm_reg_signaling"/>
</dbReference>
<dbReference type="Gene3D" id="3.30.450.20">
    <property type="entry name" value="PAS domain"/>
    <property type="match status" value="1"/>
</dbReference>
<dbReference type="PROSITE" id="PS50883">
    <property type="entry name" value="EAL"/>
    <property type="match status" value="1"/>
</dbReference>
<dbReference type="CDD" id="cd00130">
    <property type="entry name" value="PAS"/>
    <property type="match status" value="1"/>
</dbReference>
<dbReference type="InterPro" id="IPR001633">
    <property type="entry name" value="EAL_dom"/>
</dbReference>
<dbReference type="Gene3D" id="3.30.70.270">
    <property type="match status" value="1"/>
</dbReference>
<dbReference type="Gene3D" id="3.20.20.450">
    <property type="entry name" value="EAL domain"/>
    <property type="match status" value="1"/>
</dbReference>
<gene>
    <name evidence="5" type="ORF">CD33_07865</name>
</gene>
<dbReference type="SUPFAM" id="SSF55785">
    <property type="entry name" value="PYP-like sensor domain (PAS domain)"/>
    <property type="match status" value="2"/>
</dbReference>
<feature type="domain" description="GGDEF" evidence="4">
    <location>
        <begin position="283"/>
        <end position="411"/>
    </location>
</feature>
<reference evidence="5 6" key="1">
    <citation type="submission" date="2014-02" db="EMBL/GenBank/DDBJ databases">
        <title>Draft genome sequence of Lysinibacillus sinduriensis JCM 15800.</title>
        <authorList>
            <person name="Zhang F."/>
            <person name="Wang G."/>
            <person name="Zhang L."/>
        </authorList>
    </citation>
    <scope>NUCLEOTIDE SEQUENCE [LARGE SCALE GENOMIC DNA]</scope>
    <source>
        <strain evidence="5 6">JCM 15800</strain>
    </source>
</reference>
<comment type="caution">
    <text evidence="5">The sequence shown here is derived from an EMBL/GenBank/DDBJ whole genome shotgun (WGS) entry which is preliminary data.</text>
</comment>
<dbReference type="InterPro" id="IPR029787">
    <property type="entry name" value="Nucleotide_cyclase"/>
</dbReference>
<dbReference type="InterPro" id="IPR000160">
    <property type="entry name" value="GGDEF_dom"/>
</dbReference>
<dbReference type="CDD" id="cd01948">
    <property type="entry name" value="EAL"/>
    <property type="match status" value="1"/>
</dbReference>
<dbReference type="AlphaFoldDB" id="A0A0A3HU07"/>
<dbReference type="EMBL" id="JPVO01000047">
    <property type="protein sequence ID" value="KGR76086.1"/>
    <property type="molecule type" value="Genomic_DNA"/>
</dbReference>
<evidence type="ECO:0000259" key="3">
    <source>
        <dbReference type="PROSITE" id="PS50883"/>
    </source>
</evidence>
<dbReference type="Pfam" id="PF00990">
    <property type="entry name" value="GGDEF"/>
    <property type="match status" value="1"/>
</dbReference>
<dbReference type="NCBIfam" id="TIGR00229">
    <property type="entry name" value="sensory_box"/>
    <property type="match status" value="1"/>
</dbReference>
<evidence type="ECO:0000313" key="6">
    <source>
        <dbReference type="Proteomes" id="UP000030408"/>
    </source>
</evidence>
<organism evidence="5 6">
    <name type="scientific">Ureibacillus sinduriensis BLB-1 = JCM 15800</name>
    <dbReference type="NCBI Taxonomy" id="1384057"/>
    <lineage>
        <taxon>Bacteria</taxon>
        <taxon>Bacillati</taxon>
        <taxon>Bacillota</taxon>
        <taxon>Bacilli</taxon>
        <taxon>Bacillales</taxon>
        <taxon>Caryophanaceae</taxon>
        <taxon>Ureibacillus</taxon>
    </lineage>
</organism>
<evidence type="ECO:0000313" key="5">
    <source>
        <dbReference type="EMBL" id="KGR76086.1"/>
    </source>
</evidence>
<protein>
    <submittedName>
        <fullName evidence="5">Diguanylate cyclase</fullName>
    </submittedName>
</protein>
<evidence type="ECO:0000259" key="4">
    <source>
        <dbReference type="PROSITE" id="PS50887"/>
    </source>
</evidence>
<dbReference type="STRING" id="1384057.CD33_07865"/>
<dbReference type="PANTHER" id="PTHR44757">
    <property type="entry name" value="DIGUANYLATE CYCLASE DGCP"/>
    <property type="match status" value="1"/>
</dbReference>
<dbReference type="SMART" id="SM00052">
    <property type="entry name" value="EAL"/>
    <property type="match status" value="1"/>
</dbReference>
<dbReference type="Pfam" id="PF13426">
    <property type="entry name" value="PAS_9"/>
    <property type="match status" value="1"/>
</dbReference>
<dbReference type="SUPFAM" id="SSF55073">
    <property type="entry name" value="Nucleotide cyclase"/>
    <property type="match status" value="1"/>
</dbReference>
<dbReference type="RefSeq" id="WP_036199695.1">
    <property type="nucleotide sequence ID" value="NZ_AVCY01000009.1"/>
</dbReference>
<dbReference type="Proteomes" id="UP000030408">
    <property type="component" value="Unassembled WGS sequence"/>
</dbReference>
<evidence type="ECO:0000259" key="2">
    <source>
        <dbReference type="PROSITE" id="PS50113"/>
    </source>
</evidence>
<proteinExistence type="predicted"/>
<dbReference type="InterPro" id="IPR035919">
    <property type="entry name" value="EAL_sf"/>
</dbReference>
<sequence>MSQENVKMVMDEKMVNMSPFPTFVLNQSNEVLIWNDLSKSYFGYGVEDFLNKTADIKNGLLSSLSTDAYENILASKEPLRFENVRLLTKADTLIETTIFTSPITYNNEPSILVTCILDESYARMDDSTKKLQDLINGLYSSYMVVTVDAEGLITNCNPNFLSISHWTPKRVLGKTFWQLFPDNENSKKVTDSIWKTINSGHIWEGEVEKITKDGLPYWVYLTAIPTYSPTTQDYEFVLFEKDTTNERKMKHQLEKIAYIDPETGLMNSHRLEQVVNEMIEERRHFSFVYISIDKFYTIKELHSSKMEDNLITEFTKRLKIYFQDSEMARVNEHEFVVITPLGEWFTQGFLTYLKQNPIYAGNVAVPISISGGITRSPQDQSTFPHLMKASIATIANVREAGGDNIVSLSNATHKAINRKSIIEKRLLLALDQQNLKVFYQPQVDIHTGKILAVEALVRWEDDQIGVVKPEELIPIAEETGLINNIGTFVIEEACKQAVKWHKEGLDLKVTINLSVREFRDKNMAKSILTTLENTQCPAKLIQIEITEKFALEAEAETSIIKQMRQLEEEGIVFILDDFGTGYASFRYMQLLPIETLKIDQTFIQSLLQSEKAQRLIHGMVQFGKSMNLTVLAEGVETKEQQQLLQEYGCDAIQGYLISKPVAEDVITKLMVSSVN</sequence>
<dbReference type="InterPro" id="IPR000014">
    <property type="entry name" value="PAS"/>
</dbReference>
<feature type="domain" description="PAS" evidence="1">
    <location>
        <begin position="127"/>
        <end position="200"/>
    </location>
</feature>
<feature type="domain" description="PAS" evidence="1">
    <location>
        <begin position="2"/>
        <end position="53"/>
    </location>
</feature>
<dbReference type="PROSITE" id="PS50113">
    <property type="entry name" value="PAC"/>
    <property type="match status" value="1"/>
</dbReference>
<dbReference type="InterPro" id="IPR000700">
    <property type="entry name" value="PAS-assoc_C"/>
</dbReference>
<dbReference type="PANTHER" id="PTHR44757:SF2">
    <property type="entry name" value="BIOFILM ARCHITECTURE MAINTENANCE PROTEIN MBAA"/>
    <property type="match status" value="1"/>
</dbReference>
<dbReference type="InterPro" id="IPR035965">
    <property type="entry name" value="PAS-like_dom_sf"/>
</dbReference>
<dbReference type="PROSITE" id="PS50112">
    <property type="entry name" value="PAS"/>
    <property type="match status" value="2"/>
</dbReference>
<dbReference type="Pfam" id="PF00563">
    <property type="entry name" value="EAL"/>
    <property type="match status" value="1"/>
</dbReference>